<dbReference type="AlphaFoldDB" id="A0AA49FLW6"/>
<keyword evidence="1" id="KW-0472">Membrane</keyword>
<name>A0AA49FLW6_9PROT</name>
<reference evidence="2" key="1">
    <citation type="journal article" date="2023" name="Nat. Microbiol.">
        <title>Enrichment and characterization of a nitric oxide-reducing microbial community in a continuous bioreactor.</title>
        <authorList>
            <person name="Garrido-Amador P."/>
            <person name="Stortenbeker N."/>
            <person name="Wessels H.J.C.T."/>
            <person name="Speth D.R."/>
            <person name="Garcia-Heredia I."/>
            <person name="Kartal B."/>
        </authorList>
    </citation>
    <scope>NUCLEOTIDE SEQUENCE</scope>
    <source>
        <strain evidence="2">MAG1</strain>
    </source>
</reference>
<dbReference type="KEGG" id="npv:OHM77_02935"/>
<feature type="transmembrane region" description="Helical" evidence="1">
    <location>
        <begin position="7"/>
        <end position="24"/>
    </location>
</feature>
<evidence type="ECO:0000256" key="1">
    <source>
        <dbReference type="SAM" id="Phobius"/>
    </source>
</evidence>
<gene>
    <name evidence="2" type="ORF">OHM77_02935</name>
</gene>
<accession>A0AA49FLW6</accession>
<proteinExistence type="predicted"/>
<dbReference type="Proteomes" id="UP001234916">
    <property type="component" value="Chromosome"/>
</dbReference>
<evidence type="ECO:0000313" key="2">
    <source>
        <dbReference type="EMBL" id="WIM06264.1"/>
    </source>
</evidence>
<organism evidence="2">
    <name type="scientific">Candidatus Nitricoxidivorans perseverans</name>
    <dbReference type="NCBI Taxonomy" id="2975601"/>
    <lineage>
        <taxon>Bacteria</taxon>
        <taxon>Pseudomonadati</taxon>
        <taxon>Pseudomonadota</taxon>
        <taxon>Betaproteobacteria</taxon>
        <taxon>Nitrosomonadales</taxon>
        <taxon>Sterolibacteriaceae</taxon>
        <taxon>Candidatus Nitricoxidivorans</taxon>
    </lineage>
</organism>
<protein>
    <submittedName>
        <fullName evidence="2">Uncharacterized protein</fullName>
    </submittedName>
</protein>
<sequence length="114" mass="12776">MKDIPTELLYVLMFLVVVLFQYLMKRFVPQEPAWDERLEQIPEVPEDAPAAPAAFAPVDGQFGRNAAPATSLAPPRRHFSRSSLMGSRREVQNAVVVATILGPCRAFESHDIRQ</sequence>
<dbReference type="EMBL" id="CP107246">
    <property type="protein sequence ID" value="WIM06264.1"/>
    <property type="molecule type" value="Genomic_DNA"/>
</dbReference>
<keyword evidence="1" id="KW-1133">Transmembrane helix</keyword>
<keyword evidence="1" id="KW-0812">Transmembrane</keyword>